<dbReference type="Proteomes" id="UP000276133">
    <property type="component" value="Unassembled WGS sequence"/>
</dbReference>
<dbReference type="AlphaFoldDB" id="A0A3M7QVB0"/>
<organism evidence="1 2">
    <name type="scientific">Brachionus plicatilis</name>
    <name type="common">Marine rotifer</name>
    <name type="synonym">Brachionus muelleri</name>
    <dbReference type="NCBI Taxonomy" id="10195"/>
    <lineage>
        <taxon>Eukaryota</taxon>
        <taxon>Metazoa</taxon>
        <taxon>Spiralia</taxon>
        <taxon>Gnathifera</taxon>
        <taxon>Rotifera</taxon>
        <taxon>Eurotatoria</taxon>
        <taxon>Monogononta</taxon>
        <taxon>Pseudotrocha</taxon>
        <taxon>Ploima</taxon>
        <taxon>Brachionidae</taxon>
        <taxon>Brachionus</taxon>
    </lineage>
</organism>
<accession>A0A3M7QVB0</accession>
<protein>
    <submittedName>
        <fullName evidence="1">Uncharacterized protein</fullName>
    </submittedName>
</protein>
<name>A0A3M7QVB0_BRAPC</name>
<comment type="caution">
    <text evidence="1">The sequence shown here is derived from an EMBL/GenBank/DDBJ whole genome shotgun (WGS) entry which is preliminary data.</text>
</comment>
<sequence length="83" mass="9583">MIKIRITVKPISSKWISIKVTKNYYWNPFLPKSFNTDLQSALLLEPSWSIISQESSRSQACPPKGLPVYLHTPILSIYPYRSD</sequence>
<evidence type="ECO:0000313" key="2">
    <source>
        <dbReference type="Proteomes" id="UP000276133"/>
    </source>
</evidence>
<proteinExistence type="predicted"/>
<evidence type="ECO:0000313" key="1">
    <source>
        <dbReference type="EMBL" id="RNA15327.1"/>
    </source>
</evidence>
<gene>
    <name evidence="1" type="ORF">BpHYR1_025906</name>
</gene>
<dbReference type="EMBL" id="REGN01004976">
    <property type="protein sequence ID" value="RNA15327.1"/>
    <property type="molecule type" value="Genomic_DNA"/>
</dbReference>
<reference evidence="1 2" key="1">
    <citation type="journal article" date="2018" name="Sci. Rep.">
        <title>Genomic signatures of local adaptation to the degree of environmental predictability in rotifers.</title>
        <authorList>
            <person name="Franch-Gras L."/>
            <person name="Hahn C."/>
            <person name="Garcia-Roger E.M."/>
            <person name="Carmona M.J."/>
            <person name="Serra M."/>
            <person name="Gomez A."/>
        </authorList>
    </citation>
    <scope>NUCLEOTIDE SEQUENCE [LARGE SCALE GENOMIC DNA]</scope>
    <source>
        <strain evidence="1">HYR1</strain>
    </source>
</reference>
<keyword evidence="2" id="KW-1185">Reference proteome</keyword>